<dbReference type="AlphaFoldDB" id="A0A5J6X242"/>
<protein>
    <submittedName>
        <fullName evidence="1">Uncharacterized protein</fullName>
    </submittedName>
</protein>
<reference evidence="1 2" key="1">
    <citation type="submission" date="2019-05" db="EMBL/GenBank/DDBJ databases">
        <title>OXA-830, a novel chromosomally encoded expanded-spectrum class D beta-lactamase in Aeromonas simiae.</title>
        <authorList>
            <person name="Zhou W."/>
            <person name="Chen Q."/>
        </authorList>
    </citation>
    <scope>NUCLEOTIDE SEQUENCE [LARGE SCALE GENOMIC DNA]</scope>
    <source>
        <strain evidence="1 2">A6</strain>
    </source>
</reference>
<sequence>MTRSELQALYRKGRLHAAEILHDPMLPGWIVEFRDEDGVAFELTDTLGCPLSFSSVSDAREFIHTIADCPIQEDHLYRFFER</sequence>
<accession>A0A5J6X242</accession>
<dbReference type="RefSeq" id="WP_193002617.1">
    <property type="nucleotide sequence ID" value="NZ_CP040449.1"/>
</dbReference>
<dbReference type="EMBL" id="CP040449">
    <property type="protein sequence ID" value="QFI56203.1"/>
    <property type="molecule type" value="Genomic_DNA"/>
</dbReference>
<evidence type="ECO:0000313" key="1">
    <source>
        <dbReference type="EMBL" id="QFI56203.1"/>
    </source>
</evidence>
<gene>
    <name evidence="1" type="ORF">FE240_16895</name>
</gene>
<name>A0A5J6X242_9GAMM</name>
<evidence type="ECO:0000313" key="2">
    <source>
        <dbReference type="Proteomes" id="UP000594034"/>
    </source>
</evidence>
<dbReference type="Proteomes" id="UP000594034">
    <property type="component" value="Chromosome"/>
</dbReference>
<dbReference type="KEGG" id="asim:FE240_16895"/>
<keyword evidence="2" id="KW-1185">Reference proteome</keyword>
<organism evidence="1 2">
    <name type="scientific">Aeromonas simiae</name>
    <dbReference type="NCBI Taxonomy" id="218936"/>
    <lineage>
        <taxon>Bacteria</taxon>
        <taxon>Pseudomonadati</taxon>
        <taxon>Pseudomonadota</taxon>
        <taxon>Gammaproteobacteria</taxon>
        <taxon>Aeromonadales</taxon>
        <taxon>Aeromonadaceae</taxon>
        <taxon>Aeromonas</taxon>
    </lineage>
</organism>
<proteinExistence type="predicted"/>